<proteinExistence type="predicted"/>
<dbReference type="EMBL" id="CP113520">
    <property type="protein sequence ID" value="WAJ28632.1"/>
    <property type="molecule type" value="Genomic_DNA"/>
</dbReference>
<protein>
    <submittedName>
        <fullName evidence="1">AI-2E family transporter</fullName>
    </submittedName>
</protein>
<accession>A0ACD4NP39</accession>
<name>A0ACD4NP39_9HYPH</name>
<gene>
    <name evidence="1" type="ORF">OXU80_28190</name>
</gene>
<evidence type="ECO:0000313" key="1">
    <source>
        <dbReference type="EMBL" id="WAJ28632.1"/>
    </source>
</evidence>
<keyword evidence="2" id="KW-1185">Reference proteome</keyword>
<organism evidence="1 2">
    <name type="scientific">Antarcticirhabdus aurantiaca</name>
    <dbReference type="NCBI Taxonomy" id="2606717"/>
    <lineage>
        <taxon>Bacteria</taxon>
        <taxon>Pseudomonadati</taxon>
        <taxon>Pseudomonadota</taxon>
        <taxon>Alphaproteobacteria</taxon>
        <taxon>Hyphomicrobiales</taxon>
        <taxon>Aurantimonadaceae</taxon>
        <taxon>Antarcticirhabdus</taxon>
    </lineage>
</organism>
<reference evidence="1" key="1">
    <citation type="submission" date="2022-11" db="EMBL/GenBank/DDBJ databases">
        <title>beta-Carotene-producing bacterium, Jeongeuplla avenae sp. nov., alleviates the salt stress of Arabidopsis seedlings.</title>
        <authorList>
            <person name="Jiang L."/>
            <person name="Lee J."/>
        </authorList>
    </citation>
    <scope>NUCLEOTIDE SEQUENCE</scope>
    <source>
        <strain evidence="1">DY_R2A_6</strain>
    </source>
</reference>
<dbReference type="Proteomes" id="UP001163223">
    <property type="component" value="Chromosome"/>
</dbReference>
<sequence>MTHENARLARQTALVTGVAAAILCGIALLVYAGSVFLIVFAGLLFAAIFRGLANALHRLGVPVKLGLVVVVLLFLALLGLSIAYGGVTLVGQFRDLLRGVESQAGQLISNIENQGLPLVGDGGPIEPGQLASLLPNPQGLFTSAGQAVFGALGALGNLFVIFFLAVFVAWQPSLYRDGLVSLFPKDKRERVREVLKKSAHALVMWVAGSGISMLTVFVVSWAGLWLIGMPNAFLLALQAGILAFIPTLGAFVAGVVIVLAALGEGMTMALWALGIYVLIQGVESNITTPIAQRYMTALPPALTLGFQILFGLLFGLLGFVMAVPFLAVLIVLVREFYVEDALGGMASEEAGAR</sequence>
<evidence type="ECO:0000313" key="2">
    <source>
        <dbReference type="Proteomes" id="UP001163223"/>
    </source>
</evidence>